<reference evidence="1 2" key="1">
    <citation type="submission" date="2015-04" db="EMBL/GenBank/DDBJ databases">
        <authorList>
            <person name="Syromyatnikov M.Y."/>
            <person name="Popov V.N."/>
        </authorList>
    </citation>
    <scope>NUCLEOTIDE SEQUENCE [LARGE SCALE GENOMIC DNA]</scope>
</reference>
<name>A0A1J1HL69_9DIPT</name>
<proteinExistence type="predicted"/>
<evidence type="ECO:0000313" key="1">
    <source>
        <dbReference type="EMBL" id="CRK88282.1"/>
    </source>
</evidence>
<dbReference type="Proteomes" id="UP000183832">
    <property type="component" value="Unassembled WGS sequence"/>
</dbReference>
<protein>
    <submittedName>
        <fullName evidence="1">CLUMA_CG002061, isoform A</fullName>
    </submittedName>
</protein>
<accession>A0A1J1HL69</accession>
<evidence type="ECO:0000313" key="2">
    <source>
        <dbReference type="Proteomes" id="UP000183832"/>
    </source>
</evidence>
<dbReference type="AlphaFoldDB" id="A0A1J1HL69"/>
<organism evidence="1 2">
    <name type="scientific">Clunio marinus</name>
    <dbReference type="NCBI Taxonomy" id="568069"/>
    <lineage>
        <taxon>Eukaryota</taxon>
        <taxon>Metazoa</taxon>
        <taxon>Ecdysozoa</taxon>
        <taxon>Arthropoda</taxon>
        <taxon>Hexapoda</taxon>
        <taxon>Insecta</taxon>
        <taxon>Pterygota</taxon>
        <taxon>Neoptera</taxon>
        <taxon>Endopterygota</taxon>
        <taxon>Diptera</taxon>
        <taxon>Nematocera</taxon>
        <taxon>Chironomoidea</taxon>
        <taxon>Chironomidae</taxon>
        <taxon>Clunio</taxon>
    </lineage>
</organism>
<gene>
    <name evidence="1" type="ORF">CLUMA_CG002061</name>
</gene>
<sequence length="64" mass="7203">MVLCTGAELGSLGLEPSHFNFVPSSDGSGRKIHELNYNQLKVKHVIEQRLKVVLRVFSVMSSRY</sequence>
<keyword evidence="2" id="KW-1185">Reference proteome</keyword>
<dbReference type="EMBL" id="CVRI01000006">
    <property type="protein sequence ID" value="CRK88282.1"/>
    <property type="molecule type" value="Genomic_DNA"/>
</dbReference>